<dbReference type="Proteomes" id="UP001143910">
    <property type="component" value="Unassembled WGS sequence"/>
</dbReference>
<dbReference type="EMBL" id="JANJQO010001388">
    <property type="protein sequence ID" value="KAJ2971190.1"/>
    <property type="molecule type" value="Genomic_DNA"/>
</dbReference>
<protein>
    <submittedName>
        <fullName evidence="1">Uncharacterized protein</fullName>
    </submittedName>
</protein>
<comment type="caution">
    <text evidence="1">The sequence shown here is derived from an EMBL/GenBank/DDBJ whole genome shotgun (WGS) entry which is preliminary data.</text>
</comment>
<sequence length="1193" mass="131588">MNSELPPPWSVIEFTFSNADADAELVVMCNHVRFVIHATEHGFASSPQLREKYLFFLEVAENYEHDGYTVDDFYDWALEPLLPVLCEQTRELKTGTATLHDFLYAPIQEYTLEAESDQLVLRPRKGHAETSLMFGASQAETGYQLWREYLPSEIQLDEEAAYDSIPRRVILPDGTLAFFKLMGRGEKRILEKELRSYETIENSKLPNSVRISRLLGLVKDESGTVFGLLLTHIDCHGQTLTCAVESDAPEFLRRQWITEITEVVCYLHQYGLVWGDAKPDNVLIDGNQNAWVIDFGGGYTEGWVPKNMAGTMKGDLMALTKIVDYVEGGRVNLTRRTGLGYHGGLMCLDTQWLILLTPPNPNNVELIMATLKSLKNCLKDQARAVSSVETRLLSSHQYEAGYQLFTIDLGKLSYDRFILPQLSQLLSSFNSRPAISVLEIGPGPKTVLAQLPHRIGQSIAKYAALEPNDIFATRLESYLRHGDEDIPPFPCLESPADIRQIAFTVASFGEVTLIRLDGCLDQEPDYLLVAGCGCKTEDIIRKTMEKGLIVPLGARPSIGAGLWLQGGIGHQTRQHGLTCDAIVGAVLSYAVNSQSEAVHELGLFEESVARKLPNHCSADLYLQHGGEQLLLAGTFFERQRAQTKTSIPWPRSDSTATKSGWHDEDAMGLFNADMYMTSINGGYKSGKTFSFKRCVFLKAIGRKSVAEVLVRAFESRPSNLCYLHLVHGGGAANDVASKDTAFGCRDWSYACVITAVWPREQDTSCVVANDGKGWVYRVATDLLPLSSGVYSADLGPDPRDAMLAQRAFGPNLERLSRLKRVLDPSDILAYACPISQRAIEQKLIIIVTGESCAGKDFCADIWASVLAAHRTAARIFNNFFITARIKKYTERDFQSQVHKRPQLDAEHFRAVVQEAAEVDVLLITGMRDPAPVAEFAHLCPHKKLVEVNVTASHDSNAVGEGKAKAFAERNLVPLLSDERRQLADMIPVVPDFPRPGIEFRNVLNIAQDLRGLPISTSLLQSCVGDWTKVGAIVSCEAGGYIFAAPLALQVGIPPILCIIATGAREERIEMGPGAISPAASVVIVDDVLATGRTLLAILQLLKQVGIKAENITILVVAEFPTSATFGREVLWRQTFHIETNSPQVDATIGLMERIPKPAIVLPLLSSVVLRLFTTLTCYWDTGTDALFAAGIKT</sequence>
<organism evidence="1 2">
    <name type="scientific">Zarea fungicola</name>
    <dbReference type="NCBI Taxonomy" id="93591"/>
    <lineage>
        <taxon>Eukaryota</taxon>
        <taxon>Fungi</taxon>
        <taxon>Dikarya</taxon>
        <taxon>Ascomycota</taxon>
        <taxon>Pezizomycotina</taxon>
        <taxon>Sordariomycetes</taxon>
        <taxon>Hypocreomycetidae</taxon>
        <taxon>Hypocreales</taxon>
        <taxon>Cordycipitaceae</taxon>
        <taxon>Zarea</taxon>
    </lineage>
</organism>
<keyword evidence="2" id="KW-1185">Reference proteome</keyword>
<evidence type="ECO:0000313" key="2">
    <source>
        <dbReference type="Proteomes" id="UP001143910"/>
    </source>
</evidence>
<gene>
    <name evidence="1" type="ORF">NQ176_g7818</name>
</gene>
<proteinExistence type="predicted"/>
<reference evidence="1" key="1">
    <citation type="submission" date="2022-08" db="EMBL/GenBank/DDBJ databases">
        <title>Genome Sequence of Lecanicillium fungicola.</title>
        <authorList>
            <person name="Buettner E."/>
        </authorList>
    </citation>
    <scope>NUCLEOTIDE SEQUENCE</scope>
    <source>
        <strain evidence="1">Babe33</strain>
    </source>
</reference>
<evidence type="ECO:0000313" key="1">
    <source>
        <dbReference type="EMBL" id="KAJ2971190.1"/>
    </source>
</evidence>
<name>A0ACC1MW11_9HYPO</name>
<accession>A0ACC1MW11</accession>